<dbReference type="Pfam" id="PF13563">
    <property type="entry name" value="2_5_RNA_ligase2"/>
    <property type="match status" value="1"/>
</dbReference>
<dbReference type="EC" id="3.1.4.58" evidence="2"/>
<dbReference type="SUPFAM" id="SSF55144">
    <property type="entry name" value="LigT-like"/>
    <property type="match status" value="1"/>
</dbReference>
<protein>
    <recommendedName>
        <fullName evidence="2">RNA 2',3'-cyclic phosphodiesterase</fullName>
        <shortName evidence="2">RNA 2',3'-CPDase</shortName>
        <ecNumber evidence="2">3.1.4.58</ecNumber>
    </recommendedName>
</protein>
<feature type="short sequence motif" description="HXTX 1" evidence="2">
    <location>
        <begin position="42"/>
        <end position="45"/>
    </location>
</feature>
<feature type="active site" description="Proton donor" evidence="2">
    <location>
        <position position="42"/>
    </location>
</feature>
<dbReference type="InterPro" id="IPR009097">
    <property type="entry name" value="Cyclic_Pdiesterase"/>
</dbReference>
<evidence type="ECO:0000256" key="2">
    <source>
        <dbReference type="HAMAP-Rule" id="MF_01940"/>
    </source>
</evidence>
<comment type="function">
    <text evidence="2">Hydrolyzes RNA 2',3'-cyclic phosphodiester to an RNA 2'-phosphomonoester.</text>
</comment>
<evidence type="ECO:0000256" key="1">
    <source>
        <dbReference type="ARBA" id="ARBA00022801"/>
    </source>
</evidence>
<dbReference type="RefSeq" id="WP_275595888.1">
    <property type="nucleotide sequence ID" value="NZ_CP102381.1"/>
</dbReference>
<organism evidence="3 4">
    <name type="scientific">Thiomicrorhabdus lithotrophica</name>
    <dbReference type="NCBI Taxonomy" id="2949997"/>
    <lineage>
        <taxon>Bacteria</taxon>
        <taxon>Pseudomonadati</taxon>
        <taxon>Pseudomonadota</taxon>
        <taxon>Gammaproteobacteria</taxon>
        <taxon>Thiotrichales</taxon>
        <taxon>Piscirickettsiaceae</taxon>
        <taxon>Thiomicrorhabdus</taxon>
    </lineage>
</organism>
<dbReference type="InterPro" id="IPR004175">
    <property type="entry name" value="RNA_CPDase"/>
</dbReference>
<evidence type="ECO:0000313" key="4">
    <source>
        <dbReference type="Proteomes" id="UP001222275"/>
    </source>
</evidence>
<dbReference type="EMBL" id="CP102381">
    <property type="protein sequence ID" value="WEJ63632.1"/>
    <property type="molecule type" value="Genomic_DNA"/>
</dbReference>
<dbReference type="PANTHER" id="PTHR35561">
    <property type="entry name" value="RNA 2',3'-CYCLIC PHOSPHODIESTERASE"/>
    <property type="match status" value="1"/>
</dbReference>
<dbReference type="HAMAP" id="MF_01940">
    <property type="entry name" value="RNA_CPDase"/>
    <property type="match status" value="1"/>
</dbReference>
<comment type="catalytic activity">
    <reaction evidence="2">
        <text>a 3'-end 2',3'-cyclophospho-ribonucleotide-RNA + H2O = a 3'-end 2'-phospho-ribonucleotide-RNA + H(+)</text>
        <dbReference type="Rhea" id="RHEA:11828"/>
        <dbReference type="Rhea" id="RHEA-COMP:10464"/>
        <dbReference type="Rhea" id="RHEA-COMP:17353"/>
        <dbReference type="ChEBI" id="CHEBI:15377"/>
        <dbReference type="ChEBI" id="CHEBI:15378"/>
        <dbReference type="ChEBI" id="CHEBI:83064"/>
        <dbReference type="ChEBI" id="CHEBI:173113"/>
        <dbReference type="EC" id="3.1.4.58"/>
    </reaction>
</comment>
<gene>
    <name evidence="3" type="primary">thpR</name>
    <name evidence="3" type="ORF">NR989_05090</name>
</gene>
<name>A0ABY8CEG1_9GAMM</name>
<sequence>MRTFIALPIDTEVTTLLENKVDTLKNQTWSNHINWFIAANFHITLQFLGGNLDDKKVLQVLSSMDFWLDSNFDKFNVKIESIQLFPDNQNPHTIVASIEKNKKLEHLVEQITRCTKSIGLEKSKLTFKPHISLGRIKSKLMINDIEIPNTLKNFNTIPLTVNKITLFESIQTNQAPIYKELKSIYLTKQY</sequence>
<dbReference type="NCBIfam" id="TIGR02258">
    <property type="entry name" value="2_5_ligase"/>
    <property type="match status" value="1"/>
</dbReference>
<keyword evidence="1 2" id="KW-0378">Hydrolase</keyword>
<dbReference type="PANTHER" id="PTHR35561:SF1">
    <property type="entry name" value="RNA 2',3'-CYCLIC PHOSPHODIESTERASE"/>
    <property type="match status" value="1"/>
</dbReference>
<comment type="caution">
    <text evidence="2">Lacks conserved residue(s) required for the propagation of feature annotation.</text>
</comment>
<comment type="similarity">
    <text evidence="2">Belongs to the 2H phosphoesterase superfamily. ThpR family.</text>
</comment>
<reference evidence="3 4" key="1">
    <citation type="submission" date="2022-06" db="EMBL/GenBank/DDBJ databases">
        <title>Thiomicrohabdus sp. nov, an obligately chemolithoautotrophic, sulfur-oxidizing bacterium isolated from beach of Guanyin Mountain. Amoy.</title>
        <authorList>
            <person name="Zhu H."/>
        </authorList>
    </citation>
    <scope>NUCLEOTIDE SEQUENCE [LARGE SCALE GENOMIC DNA]</scope>
    <source>
        <strain evidence="3 4">XGS-01</strain>
    </source>
</reference>
<dbReference type="Proteomes" id="UP001222275">
    <property type="component" value="Chromosome"/>
</dbReference>
<accession>A0ABY8CEG1</accession>
<evidence type="ECO:0000313" key="3">
    <source>
        <dbReference type="EMBL" id="WEJ63632.1"/>
    </source>
</evidence>
<feature type="active site" description="Proton acceptor" evidence="2">
    <location>
        <position position="130"/>
    </location>
</feature>
<dbReference type="Gene3D" id="3.90.1140.10">
    <property type="entry name" value="Cyclic phosphodiesterase"/>
    <property type="match status" value="1"/>
</dbReference>
<keyword evidence="4" id="KW-1185">Reference proteome</keyword>
<proteinExistence type="inferred from homology"/>